<keyword evidence="9" id="KW-1185">Reference proteome</keyword>
<feature type="domain" description="C2H2-type" evidence="7">
    <location>
        <begin position="233"/>
        <end position="260"/>
    </location>
</feature>
<feature type="domain" description="C2H2-type" evidence="7">
    <location>
        <begin position="261"/>
        <end position="290"/>
    </location>
</feature>
<feature type="region of interest" description="Disordered" evidence="6">
    <location>
        <begin position="193"/>
        <end position="226"/>
    </location>
</feature>
<dbReference type="PROSITE" id="PS00028">
    <property type="entry name" value="ZINC_FINGER_C2H2_1"/>
    <property type="match status" value="5"/>
</dbReference>
<dbReference type="SUPFAM" id="SSF57667">
    <property type="entry name" value="beta-beta-alpha zinc fingers"/>
    <property type="match status" value="2"/>
</dbReference>
<dbReference type="InterPro" id="IPR036236">
    <property type="entry name" value="Znf_C2H2_sf"/>
</dbReference>
<feature type="compositionally biased region" description="Basic residues" evidence="6">
    <location>
        <begin position="380"/>
        <end position="397"/>
    </location>
</feature>
<keyword evidence="4" id="KW-0862">Zinc</keyword>
<accession>A0ABP1RCA1</accession>
<comment type="caution">
    <text evidence="8">The sequence shown here is derived from an EMBL/GenBank/DDBJ whole genome shotgun (WGS) entry which is preliminary data.</text>
</comment>
<evidence type="ECO:0000259" key="7">
    <source>
        <dbReference type="PROSITE" id="PS50157"/>
    </source>
</evidence>
<dbReference type="PANTHER" id="PTHR14003:SF19">
    <property type="entry name" value="YY2 TRANSCRIPTION FACTOR"/>
    <property type="match status" value="1"/>
</dbReference>
<evidence type="ECO:0000256" key="5">
    <source>
        <dbReference type="PROSITE-ProRule" id="PRU00042"/>
    </source>
</evidence>
<evidence type="ECO:0000256" key="6">
    <source>
        <dbReference type="SAM" id="MobiDB-lite"/>
    </source>
</evidence>
<feature type="domain" description="C2H2-type" evidence="7">
    <location>
        <begin position="347"/>
        <end position="375"/>
    </location>
</feature>
<dbReference type="PANTHER" id="PTHR14003">
    <property type="entry name" value="TRANSCRIPTIONAL REPRESSOR PROTEIN YY"/>
    <property type="match status" value="1"/>
</dbReference>
<keyword evidence="2" id="KW-0677">Repeat</keyword>
<dbReference type="InterPro" id="IPR013087">
    <property type="entry name" value="Znf_C2H2_type"/>
</dbReference>
<keyword evidence="1" id="KW-0479">Metal-binding</keyword>
<feature type="domain" description="C2H2-type" evidence="7">
    <location>
        <begin position="319"/>
        <end position="346"/>
    </location>
</feature>
<keyword evidence="3 5" id="KW-0863">Zinc-finger</keyword>
<sequence>MSTRKRLSSSSSFSSNCSYSSYYGGVGEKNEGDGEDGKFQKSLTLFDDVKIILCRHDKKLSQLEDDMNFMVEWLHKKFGFMLRNGSSSSILSDCEDDLELETEDKVATDMSDEEPSSKSKEYNIRNGVGRDEDGMRKIEEPNNSVIVDLEKTTDNAMDILEILETEDEESSRDEAYSPRPNIHDMVDTIAVIKPPSPPVSVPVPVSTPKKRTRGPSKRKSQASVNNDEYQLPSQCDICGKFLKDPSSLRQHKQIHLNIRPFVCPEPECGKSFRRKFHMQTHLLIHKGDKKHQCNYCGRLFLLQKDLVSHERIHTGERPFQCSDCSKSFILKSHLVMHLRTHTGEKPYICEICSKCFTQSNSLRLHKKKLHPENAASKQSKPSKKKSNSTRKTKKGTRKSQMNKTSAIPGHSRQLTLSTPQLPAKLPIYKNQGITSFSKSAPTITVLQPMTSSQSYEILEHHILSEDQVIIPQSTFQLLPNTSIPMQMITSNILDISNSDYHI</sequence>
<evidence type="ECO:0000313" key="9">
    <source>
        <dbReference type="Proteomes" id="UP001642540"/>
    </source>
</evidence>
<gene>
    <name evidence="8" type="ORF">ODALV1_LOCUS20312</name>
</gene>
<dbReference type="EMBL" id="CAXLJM020000068">
    <property type="protein sequence ID" value="CAL8123775.1"/>
    <property type="molecule type" value="Genomic_DNA"/>
</dbReference>
<feature type="compositionally biased region" description="Basic and acidic residues" evidence="6">
    <location>
        <begin position="115"/>
        <end position="135"/>
    </location>
</feature>
<protein>
    <recommendedName>
        <fullName evidence="7">C2H2-type domain-containing protein</fullName>
    </recommendedName>
</protein>
<feature type="region of interest" description="Disordered" evidence="6">
    <location>
        <begin position="369"/>
        <end position="415"/>
    </location>
</feature>
<evidence type="ECO:0000256" key="3">
    <source>
        <dbReference type="ARBA" id="ARBA00022771"/>
    </source>
</evidence>
<organism evidence="8 9">
    <name type="scientific">Orchesella dallaii</name>
    <dbReference type="NCBI Taxonomy" id="48710"/>
    <lineage>
        <taxon>Eukaryota</taxon>
        <taxon>Metazoa</taxon>
        <taxon>Ecdysozoa</taxon>
        <taxon>Arthropoda</taxon>
        <taxon>Hexapoda</taxon>
        <taxon>Collembola</taxon>
        <taxon>Entomobryomorpha</taxon>
        <taxon>Entomobryoidea</taxon>
        <taxon>Orchesellidae</taxon>
        <taxon>Orchesellinae</taxon>
        <taxon>Orchesella</taxon>
    </lineage>
</organism>
<feature type="compositionally biased region" description="Basic residues" evidence="6">
    <location>
        <begin position="208"/>
        <end position="220"/>
    </location>
</feature>
<name>A0ABP1RCA1_9HEXA</name>
<reference evidence="8 9" key="1">
    <citation type="submission" date="2024-08" db="EMBL/GenBank/DDBJ databases">
        <authorList>
            <person name="Cucini C."/>
            <person name="Frati F."/>
        </authorList>
    </citation>
    <scope>NUCLEOTIDE SEQUENCE [LARGE SCALE GENOMIC DNA]</scope>
</reference>
<dbReference type="Pfam" id="PF00096">
    <property type="entry name" value="zf-C2H2"/>
    <property type="match status" value="4"/>
</dbReference>
<evidence type="ECO:0000256" key="1">
    <source>
        <dbReference type="ARBA" id="ARBA00022723"/>
    </source>
</evidence>
<evidence type="ECO:0000313" key="8">
    <source>
        <dbReference type="EMBL" id="CAL8123775.1"/>
    </source>
</evidence>
<evidence type="ECO:0000256" key="2">
    <source>
        <dbReference type="ARBA" id="ARBA00022737"/>
    </source>
</evidence>
<proteinExistence type="predicted"/>
<dbReference type="Proteomes" id="UP001642540">
    <property type="component" value="Unassembled WGS sequence"/>
</dbReference>
<feature type="domain" description="C2H2-type" evidence="7">
    <location>
        <begin position="291"/>
        <end position="318"/>
    </location>
</feature>
<dbReference type="PROSITE" id="PS50157">
    <property type="entry name" value="ZINC_FINGER_C2H2_2"/>
    <property type="match status" value="5"/>
</dbReference>
<dbReference type="Gene3D" id="3.30.160.60">
    <property type="entry name" value="Classic Zinc Finger"/>
    <property type="match status" value="5"/>
</dbReference>
<feature type="region of interest" description="Disordered" evidence="6">
    <location>
        <begin position="107"/>
        <end position="135"/>
    </location>
</feature>
<dbReference type="SMART" id="SM00355">
    <property type="entry name" value="ZnF_C2H2"/>
    <property type="match status" value="5"/>
</dbReference>
<evidence type="ECO:0000256" key="4">
    <source>
        <dbReference type="ARBA" id="ARBA00022833"/>
    </source>
</evidence>